<dbReference type="InterPro" id="IPR006108">
    <property type="entry name" value="3HC_DH_C"/>
</dbReference>
<evidence type="ECO:0000256" key="6">
    <source>
        <dbReference type="ARBA" id="ARBA00023098"/>
    </source>
</evidence>
<dbReference type="Gene3D" id="3.40.50.720">
    <property type="entry name" value="NAD(P)-binding Rossmann-like Domain"/>
    <property type="match status" value="1"/>
</dbReference>
<name>A0A162JWE1_9PROT</name>
<dbReference type="PANTHER" id="PTHR48075">
    <property type="entry name" value="3-HYDROXYACYL-COA DEHYDROGENASE FAMILY PROTEIN"/>
    <property type="match status" value="1"/>
</dbReference>
<keyword evidence="4" id="KW-0560">Oxidoreductase</keyword>
<dbReference type="OrthoDB" id="5389341at2"/>
<feature type="signal peptide" evidence="8">
    <location>
        <begin position="1"/>
        <end position="26"/>
    </location>
</feature>
<dbReference type="Gene3D" id="1.10.1040.50">
    <property type="match status" value="1"/>
</dbReference>
<dbReference type="GO" id="GO:0006635">
    <property type="term" value="P:fatty acid beta-oxidation"/>
    <property type="evidence" value="ECO:0007669"/>
    <property type="project" value="UniProtKB-UniPathway"/>
</dbReference>
<gene>
    <name evidence="11" type="ORF">AUP44_15005</name>
</gene>
<feature type="domain" description="3-hydroxyacyl-CoA dehydrogenase C-terminal" evidence="9">
    <location>
        <begin position="192"/>
        <end position="293"/>
    </location>
</feature>
<dbReference type="AlphaFoldDB" id="A0A162JWE1"/>
<dbReference type="GO" id="GO:0003857">
    <property type="term" value="F:(3S)-3-hydroxyacyl-CoA dehydrogenase (NAD+) activity"/>
    <property type="evidence" value="ECO:0007669"/>
    <property type="project" value="UniProtKB-EC"/>
</dbReference>
<dbReference type="Proteomes" id="UP000075787">
    <property type="component" value="Unassembled WGS sequence"/>
</dbReference>
<dbReference type="SUPFAM" id="SSF48179">
    <property type="entry name" value="6-phosphogluconate dehydrogenase C-terminal domain-like"/>
    <property type="match status" value="2"/>
</dbReference>
<dbReference type="Pfam" id="PF02737">
    <property type="entry name" value="3HCDH_N"/>
    <property type="match status" value="1"/>
</dbReference>
<keyword evidence="6" id="KW-0443">Lipid metabolism</keyword>
<comment type="catalytic activity">
    <reaction evidence="7">
        <text>a (3S)-3-hydroxyacyl-CoA + NAD(+) = a 3-oxoacyl-CoA + NADH + H(+)</text>
        <dbReference type="Rhea" id="RHEA:22432"/>
        <dbReference type="ChEBI" id="CHEBI:15378"/>
        <dbReference type="ChEBI" id="CHEBI:57318"/>
        <dbReference type="ChEBI" id="CHEBI:57540"/>
        <dbReference type="ChEBI" id="CHEBI:57945"/>
        <dbReference type="ChEBI" id="CHEBI:90726"/>
        <dbReference type="EC" id="1.1.1.35"/>
    </reaction>
</comment>
<dbReference type="Pfam" id="PF00725">
    <property type="entry name" value="3HCDH"/>
    <property type="match status" value="2"/>
</dbReference>
<evidence type="ECO:0000256" key="4">
    <source>
        <dbReference type="ARBA" id="ARBA00023002"/>
    </source>
</evidence>
<keyword evidence="3" id="KW-0442">Lipid degradation</keyword>
<evidence type="ECO:0000256" key="8">
    <source>
        <dbReference type="SAM" id="SignalP"/>
    </source>
</evidence>
<dbReference type="GeneID" id="97240855"/>
<comment type="caution">
    <text evidence="11">The sequence shown here is derived from an EMBL/GenBank/DDBJ whole genome shotgun (WGS) entry which is preliminary data.</text>
</comment>
<dbReference type="UniPathway" id="UPA00659"/>
<comment type="pathway">
    <text evidence="1">Lipid metabolism; fatty acid beta-oxidation.</text>
</comment>
<evidence type="ECO:0000256" key="3">
    <source>
        <dbReference type="ARBA" id="ARBA00022963"/>
    </source>
</evidence>
<feature type="domain" description="3-hydroxyacyl-CoA dehydrogenase C-terminal" evidence="9">
    <location>
        <begin position="366"/>
        <end position="402"/>
    </location>
</feature>
<reference evidence="11 12" key="1">
    <citation type="submission" date="2015-12" db="EMBL/GenBank/DDBJ databases">
        <title>Genome sequence of Tistrella mobilis MCCC 1A02139.</title>
        <authorList>
            <person name="Lu L."/>
            <person name="Lai Q."/>
            <person name="Shao Z."/>
            <person name="Qian P."/>
        </authorList>
    </citation>
    <scope>NUCLEOTIDE SEQUENCE [LARGE SCALE GENOMIC DNA]</scope>
    <source>
        <strain evidence="11 12">MCCC 1A02139</strain>
    </source>
</reference>
<dbReference type="SUPFAM" id="SSF51735">
    <property type="entry name" value="NAD(P)-binding Rossmann-fold domains"/>
    <property type="match status" value="1"/>
</dbReference>
<dbReference type="Gene3D" id="3.90.226.10">
    <property type="entry name" value="2-enoyl-CoA Hydratase, Chain A, domain 1"/>
    <property type="match status" value="1"/>
</dbReference>
<keyword evidence="5" id="KW-0520">NAD</keyword>
<organism evidence="11 12">
    <name type="scientific">Tistrella mobilis</name>
    <dbReference type="NCBI Taxonomy" id="171437"/>
    <lineage>
        <taxon>Bacteria</taxon>
        <taxon>Pseudomonadati</taxon>
        <taxon>Pseudomonadota</taxon>
        <taxon>Alphaproteobacteria</taxon>
        <taxon>Geminicoccales</taxon>
        <taxon>Geminicoccaceae</taxon>
        <taxon>Tistrella</taxon>
    </lineage>
</organism>
<dbReference type="InterPro" id="IPR036291">
    <property type="entry name" value="NAD(P)-bd_dom_sf"/>
</dbReference>
<evidence type="ECO:0000259" key="9">
    <source>
        <dbReference type="Pfam" id="PF00725"/>
    </source>
</evidence>
<accession>A0A162JWE1</accession>
<keyword evidence="2" id="KW-0276">Fatty acid metabolism</keyword>
<evidence type="ECO:0000256" key="1">
    <source>
        <dbReference type="ARBA" id="ARBA00005005"/>
    </source>
</evidence>
<dbReference type="GO" id="GO:0070403">
    <property type="term" value="F:NAD+ binding"/>
    <property type="evidence" value="ECO:0007669"/>
    <property type="project" value="InterPro"/>
</dbReference>
<evidence type="ECO:0000256" key="2">
    <source>
        <dbReference type="ARBA" id="ARBA00022832"/>
    </source>
</evidence>
<dbReference type="InterPro" id="IPR006176">
    <property type="entry name" value="3-OHacyl-CoA_DH_NAD-bd"/>
</dbReference>
<dbReference type="SUPFAM" id="SSF52096">
    <property type="entry name" value="ClpP/crotonase"/>
    <property type="match status" value="1"/>
</dbReference>
<keyword evidence="8" id="KW-0732">Signal</keyword>
<proteinExistence type="predicted"/>
<evidence type="ECO:0000256" key="7">
    <source>
        <dbReference type="ARBA" id="ARBA00049556"/>
    </source>
</evidence>
<protein>
    <submittedName>
        <fullName evidence="11">3-hydroxyacyl-CoA dehydrogenase</fullName>
    </submittedName>
</protein>
<feature type="domain" description="3-hydroxyacyl-CoA dehydrogenase NAD binding" evidence="10">
    <location>
        <begin position="6"/>
        <end position="190"/>
    </location>
</feature>
<dbReference type="PANTHER" id="PTHR48075:SF7">
    <property type="entry name" value="3-HYDROXYACYL-COA DEHYDROGENASE-RELATED"/>
    <property type="match status" value="1"/>
</dbReference>
<evidence type="ECO:0000259" key="10">
    <source>
        <dbReference type="Pfam" id="PF02737"/>
    </source>
</evidence>
<dbReference type="RefSeq" id="WP_062769150.1">
    <property type="nucleotide sequence ID" value="NZ_CP121027.1"/>
</dbReference>
<dbReference type="EMBL" id="LPZR01000211">
    <property type="protein sequence ID" value="KYO50002.1"/>
    <property type="molecule type" value="Genomic_DNA"/>
</dbReference>
<dbReference type="Pfam" id="PF00378">
    <property type="entry name" value="ECH_1"/>
    <property type="match status" value="1"/>
</dbReference>
<dbReference type="InterPro" id="IPR029045">
    <property type="entry name" value="ClpP/crotonase-like_dom_sf"/>
</dbReference>
<dbReference type="InterPro" id="IPR001753">
    <property type="entry name" value="Enoyl-CoA_hydra/iso"/>
</dbReference>
<evidence type="ECO:0000313" key="12">
    <source>
        <dbReference type="Proteomes" id="UP000075787"/>
    </source>
</evidence>
<dbReference type="InterPro" id="IPR008927">
    <property type="entry name" value="6-PGluconate_DH-like_C_sf"/>
</dbReference>
<evidence type="ECO:0000256" key="5">
    <source>
        <dbReference type="ARBA" id="ARBA00023027"/>
    </source>
</evidence>
<evidence type="ECO:0000313" key="11">
    <source>
        <dbReference type="EMBL" id="KYO50002.1"/>
    </source>
</evidence>
<dbReference type="CDD" id="cd06558">
    <property type="entry name" value="crotonase-like"/>
    <property type="match status" value="1"/>
</dbReference>
<sequence length="777" mass="83446">MTAIKKAAVIGAGVMGAGIAAHIANAGVPVVLLDIVPKGAENRNALAEGAVQKMLKTRPKSFMHPSRAKLVTTGNLEDDLGQLADVDWIVEAVIENLDIKRKLYATLDEVRKPGSIVSSNTSTIPLGLLVEGRSAAFKSDFLITHFFNPPRYMRLLELVAGPETRADAVEAIRAFGDHALGKGVVDCKDTPGFIANRIGTFWMQAAVTEAMDRKLDVEAVDALLSKPVGIPKTGVFGLIDLVGLDLMPHVAASMKATLPADDAYHAIYRDSDLFRKMIAEGYTGRKGKGGFYRRRKDGGRTIQEALDLATGEYRAKRKPDLASIRAGAKDLRALVSHEDAGGAYAWAVISSALSYTADLVGVIADEVPAIDEAMRLGYGWKYGPFELIDRMGAGWFADRLKAEGRKVPEILAAVAGNGTGRFYRVSDGVLEFATRDGGYAPVPVPEGVLRLSDVKRRSKRVDGNGSASLWDLGDGVLCLEFHTKMNAIDPGVLEMVAKSTEIVRGGYKALVVYNEADNFSVGANVGLALFASNIAAWDMIDGMIRMGQEAYKALKYAPFPVVGAPAGMALGGGCEILLHCDAVQAHAETYMGLVEVGVGVVPGWGGCKELLFRWMANKRRPGGPMPAVGQVFEMVSTAKVSESAEEARDMLLLLDRDRITMNRDRVLADAKARALELAEGYQKPEAAEISLPGPSARVALEMAVDGFFQQGKATPHDVVVSGALARVLSGGDTDITETLREDDVTRLEREAFISLLKTPATLARIEHMLETGKPLRN</sequence>
<feature type="chain" id="PRO_5007836428" evidence="8">
    <location>
        <begin position="27"/>
        <end position="777"/>
    </location>
</feature>